<sequence>MNTISSNDRSQRYSKYQKPNYQSQPKTKRQTQTQRKTNSIRKQQKPKYQPQYRRKPNRRPLPYQQKLKKQQQTNSNNKNRNDRSQRYSKYQKPTYQSQPKTKSQTQTQRKTNSISKQQRPKYVSQYKQTLQQNRNTGTNKSRNYQKKISKIDSETLLGLENQISYMFPQEIYERKNQETINQNKNKMYLETTTKFRKNLELEKRDYIKDDHVGHIIAKSNGGINHEKNFMMTSRKINKPLLNNYDHINCALAGEERTKQAITLSKKIGNISKKTIEKNNVKRYNGYSAKKMVNLGKRDLKKMGVLTKKGGGIDKRSKAVRNQDIRFNKDGRMRKNCKFLNDFEKNLEIKATKYIPNYISYDTPDLYQNYLTDNYNCSYFPESNTITYNNPSFNNYDLISILLDY</sequence>
<reference evidence="2" key="1">
    <citation type="submission" date="2022-08" db="EMBL/GenBank/DDBJ databases">
        <title>Novel sulphate-reducing endosymbionts in the free-living metamonad Anaeramoeba.</title>
        <authorList>
            <person name="Jerlstrom-Hultqvist J."/>
            <person name="Cepicka I."/>
            <person name="Gallot-Lavallee L."/>
            <person name="Salas-Leiva D."/>
            <person name="Curtis B.A."/>
            <person name="Zahonova K."/>
            <person name="Pipaliya S."/>
            <person name="Dacks J."/>
            <person name="Roger A.J."/>
        </authorList>
    </citation>
    <scope>NUCLEOTIDE SEQUENCE</scope>
    <source>
        <strain evidence="2">Busselton2</strain>
    </source>
</reference>
<feature type="compositionally biased region" description="Polar residues" evidence="1">
    <location>
        <begin position="1"/>
        <end position="25"/>
    </location>
</feature>
<evidence type="ECO:0000256" key="1">
    <source>
        <dbReference type="SAM" id="MobiDB-lite"/>
    </source>
</evidence>
<accession>A0AAV7ZJ40</accession>
<feature type="compositionally biased region" description="Low complexity" evidence="1">
    <location>
        <begin position="94"/>
        <end position="113"/>
    </location>
</feature>
<comment type="caution">
    <text evidence="2">The sequence shown here is derived from an EMBL/GenBank/DDBJ whole genome shotgun (WGS) entry which is preliminary data.</text>
</comment>
<evidence type="ECO:0000313" key="3">
    <source>
        <dbReference type="Proteomes" id="UP001146793"/>
    </source>
</evidence>
<proteinExistence type="predicted"/>
<organism evidence="2 3">
    <name type="scientific">Anaeramoeba flamelloides</name>
    <dbReference type="NCBI Taxonomy" id="1746091"/>
    <lineage>
        <taxon>Eukaryota</taxon>
        <taxon>Metamonada</taxon>
        <taxon>Anaeramoebidae</taxon>
        <taxon>Anaeramoeba</taxon>
    </lineage>
</organism>
<dbReference type="EMBL" id="JANTQA010000028">
    <property type="protein sequence ID" value="KAJ3442032.1"/>
    <property type="molecule type" value="Genomic_DNA"/>
</dbReference>
<feature type="region of interest" description="Disordered" evidence="1">
    <location>
        <begin position="1"/>
        <end position="143"/>
    </location>
</feature>
<dbReference type="AlphaFoldDB" id="A0AAV7ZJ40"/>
<evidence type="ECO:0000313" key="2">
    <source>
        <dbReference type="EMBL" id="KAJ3442032.1"/>
    </source>
</evidence>
<protein>
    <submittedName>
        <fullName evidence="2">Rab3 interacting molecule isoform f</fullName>
    </submittedName>
</protein>
<gene>
    <name evidence="2" type="ORF">M0812_12838</name>
</gene>
<dbReference type="Proteomes" id="UP001146793">
    <property type="component" value="Unassembled WGS sequence"/>
</dbReference>
<feature type="compositionally biased region" description="Polar residues" evidence="1">
    <location>
        <begin position="125"/>
        <end position="142"/>
    </location>
</feature>
<name>A0AAV7ZJ40_9EUKA</name>